<dbReference type="GO" id="GO:0015385">
    <property type="term" value="F:sodium:proton antiporter activity"/>
    <property type="evidence" value="ECO:0007669"/>
    <property type="project" value="UniProtKB-UniRule"/>
</dbReference>
<feature type="transmembrane region" description="Helical" evidence="7">
    <location>
        <begin position="178"/>
        <end position="196"/>
    </location>
</feature>
<keyword evidence="2 7" id="KW-1003">Cell membrane</keyword>
<proteinExistence type="inferred from homology"/>
<feature type="transmembrane region" description="Helical" evidence="7">
    <location>
        <begin position="208"/>
        <end position="237"/>
    </location>
</feature>
<feature type="transmembrane region" description="Helical" evidence="7">
    <location>
        <begin position="125"/>
        <end position="143"/>
    </location>
</feature>
<keyword evidence="9" id="KW-1185">Reference proteome</keyword>
<gene>
    <name evidence="7 8" type="primary">nhaA</name>
    <name evidence="8" type="ORF">GTPT_1133</name>
</gene>
<dbReference type="NCBIfam" id="NF007112">
    <property type="entry name" value="PRK09561.1"/>
    <property type="match status" value="1"/>
</dbReference>
<feature type="transmembrane region" description="Helical" evidence="7">
    <location>
        <begin position="327"/>
        <end position="350"/>
    </location>
</feature>
<sequence>MSALQKWVKSEAAGGVILIIAAALALILANAGWSAKGYQQFLHFTPTGGNRSEHPHDILFWINDALMALFFLLVGLEVKRELVAGALASKQQALFPFIAALGGMIAPALIFLSFNASHPGIRNGWAIPTATDIAFALGILALLGSRVPPVLKVFLMALAVIDDLGAIVIIALFYSSHIAWGAMALVVAAVAVLALMNRAKVSSPVPYLLVGAVLWVAVLLSGIHATIAGVILGLMMPVKGVPDTAAAPRLTHTLEPWIRWLVLPLFAFANAGVVVGDISLSQAFSSLPSGIIAGLLVGKPLGITVACWLSLRLGLTRLPENTGIRDIAAIGVLCGIGFTMSIFIASLAYGQEAASLVNEAKLGILGGSVLSAVSGYLLLRRRYALP</sequence>
<feature type="transmembrane region" description="Helical" evidence="7">
    <location>
        <begin position="362"/>
        <end position="379"/>
    </location>
</feature>
<evidence type="ECO:0000256" key="3">
    <source>
        <dbReference type="ARBA" id="ARBA00022692"/>
    </source>
</evidence>
<comment type="caution">
    <text evidence="8">The sequence shown here is derived from an EMBL/GenBank/DDBJ whole genome shotgun (WGS) entry which is preliminary data.</text>
</comment>
<keyword evidence="7" id="KW-0813">Transport</keyword>
<feature type="transmembrane region" description="Helical" evidence="7">
    <location>
        <begin position="12"/>
        <end position="33"/>
    </location>
</feature>
<keyword evidence="7" id="KW-0915">Sodium</keyword>
<dbReference type="GO" id="GO:0006885">
    <property type="term" value="P:regulation of pH"/>
    <property type="evidence" value="ECO:0007669"/>
    <property type="project" value="UniProtKB-UniRule"/>
</dbReference>
<evidence type="ECO:0000256" key="6">
    <source>
        <dbReference type="ARBA" id="ARBA00023201"/>
    </source>
</evidence>
<dbReference type="OrthoDB" id="9808135at2"/>
<dbReference type="Proteomes" id="UP000028602">
    <property type="component" value="Unassembled WGS sequence"/>
</dbReference>
<comment type="function">
    <text evidence="7">Na(+)/H(+) antiporter that extrudes sodium in exchange for external protons.</text>
</comment>
<name>A0A085JJF4_9GAMM</name>
<feature type="transmembrane region" description="Helical" evidence="7">
    <location>
        <begin position="257"/>
        <end position="280"/>
    </location>
</feature>
<keyword evidence="3 7" id="KW-0812">Transmembrane</keyword>
<keyword evidence="4 7" id="KW-1133">Transmembrane helix</keyword>
<keyword evidence="7" id="KW-0406">Ion transport</keyword>
<dbReference type="PANTHER" id="PTHR30341">
    <property type="entry name" value="SODIUM ION/PROTON ANTIPORTER NHAA-RELATED"/>
    <property type="match status" value="1"/>
</dbReference>
<dbReference type="HAMAP" id="MF_01844">
    <property type="entry name" value="NhaA"/>
    <property type="match status" value="1"/>
</dbReference>
<feature type="transmembrane region" description="Helical" evidence="7">
    <location>
        <begin position="93"/>
        <end position="113"/>
    </location>
</feature>
<dbReference type="InterPro" id="IPR023171">
    <property type="entry name" value="Na/H_antiporter_dom_sf"/>
</dbReference>
<dbReference type="InterPro" id="IPR004670">
    <property type="entry name" value="NhaA"/>
</dbReference>
<evidence type="ECO:0000256" key="2">
    <source>
        <dbReference type="ARBA" id="ARBA00022475"/>
    </source>
</evidence>
<dbReference type="Pfam" id="PF06965">
    <property type="entry name" value="Na_H_antiport_1"/>
    <property type="match status" value="1"/>
</dbReference>
<comment type="catalytic activity">
    <reaction evidence="7">
        <text>Na(+)(in) + 2 H(+)(out) = Na(+)(out) + 2 H(+)(in)</text>
        <dbReference type="Rhea" id="RHEA:29251"/>
        <dbReference type="ChEBI" id="CHEBI:15378"/>
        <dbReference type="ChEBI" id="CHEBI:29101"/>
    </reaction>
</comment>
<comment type="subcellular location">
    <subcellularLocation>
        <location evidence="1">Cell inner membrane</location>
        <topology evidence="1">Multi-pass membrane protein</topology>
    </subcellularLocation>
    <subcellularLocation>
        <location evidence="7">Cell membrane</location>
        <topology evidence="7">Multi-pass membrane protein</topology>
    </subcellularLocation>
</comment>
<comment type="similarity">
    <text evidence="7">Belongs to the NhaA Na(+)/H(+) (TC 2.A.33) antiporter family.</text>
</comment>
<evidence type="ECO:0000256" key="4">
    <source>
        <dbReference type="ARBA" id="ARBA00022989"/>
    </source>
</evidence>
<keyword evidence="6 7" id="KW-0739">Sodium transport</keyword>
<feature type="transmembrane region" description="Helical" evidence="7">
    <location>
        <begin position="292"/>
        <end position="315"/>
    </location>
</feature>
<protein>
    <recommendedName>
        <fullName evidence="7">Na(+)/H(+) antiporter NhaA</fullName>
    </recommendedName>
    <alternativeName>
        <fullName evidence="7">Sodium/proton antiporter NhaA</fullName>
    </alternativeName>
</protein>
<keyword evidence="7" id="KW-0050">Antiport</keyword>
<dbReference type="eggNOG" id="COG3004">
    <property type="taxonomic scope" value="Bacteria"/>
</dbReference>
<dbReference type="NCBIfam" id="TIGR00773">
    <property type="entry name" value="NhaA"/>
    <property type="match status" value="1"/>
</dbReference>
<feature type="transmembrane region" description="Helical" evidence="7">
    <location>
        <begin position="150"/>
        <end position="172"/>
    </location>
</feature>
<dbReference type="Gene3D" id="1.20.1530.10">
    <property type="entry name" value="Na+/H+ antiporter like domain"/>
    <property type="match status" value="1"/>
</dbReference>
<keyword evidence="5 7" id="KW-0472">Membrane</keyword>
<evidence type="ECO:0000256" key="5">
    <source>
        <dbReference type="ARBA" id="ARBA00023136"/>
    </source>
</evidence>
<reference evidence="8 9" key="1">
    <citation type="submission" date="2014-05" db="EMBL/GenBank/DDBJ databases">
        <title>ATOL: Assembling a taxonomically balanced genome-scale reconstruction of the evolutionary history of the Enterobacteriaceae.</title>
        <authorList>
            <person name="Plunkett G.III."/>
            <person name="Neeno-Eckwall E.C."/>
            <person name="Glasner J.D."/>
            <person name="Perna N.T."/>
        </authorList>
    </citation>
    <scope>NUCLEOTIDE SEQUENCE [LARGE SCALE GENOMIC DNA]</scope>
    <source>
        <strain evidence="8 9">ATCC 33301</strain>
    </source>
</reference>
<feature type="transmembrane region" description="Helical" evidence="7">
    <location>
        <begin position="58"/>
        <end position="78"/>
    </location>
</feature>
<dbReference type="EMBL" id="JMPR01000020">
    <property type="protein sequence ID" value="KFD20600.1"/>
    <property type="molecule type" value="Genomic_DNA"/>
</dbReference>
<dbReference type="NCBIfam" id="NF007111">
    <property type="entry name" value="PRK09560.1"/>
    <property type="match status" value="1"/>
</dbReference>
<dbReference type="PANTHER" id="PTHR30341:SF0">
    <property type="entry name" value="NA(+)_H(+) ANTIPORTER NHAA"/>
    <property type="match status" value="1"/>
</dbReference>
<evidence type="ECO:0000313" key="8">
    <source>
        <dbReference type="EMBL" id="KFD20600.1"/>
    </source>
</evidence>
<organism evidence="8 9">
    <name type="scientific">Tatumella ptyseos ATCC 33301</name>
    <dbReference type="NCBI Taxonomy" id="1005995"/>
    <lineage>
        <taxon>Bacteria</taxon>
        <taxon>Pseudomonadati</taxon>
        <taxon>Pseudomonadota</taxon>
        <taxon>Gammaproteobacteria</taxon>
        <taxon>Enterobacterales</taxon>
        <taxon>Erwiniaceae</taxon>
        <taxon>Tatumella</taxon>
    </lineage>
</organism>
<evidence type="ECO:0000256" key="1">
    <source>
        <dbReference type="ARBA" id="ARBA00004429"/>
    </source>
</evidence>
<dbReference type="RefSeq" id="WP_029989710.1">
    <property type="nucleotide sequence ID" value="NZ_ATMJ01000009.1"/>
</dbReference>
<dbReference type="GO" id="GO:0005886">
    <property type="term" value="C:plasma membrane"/>
    <property type="evidence" value="ECO:0007669"/>
    <property type="project" value="UniProtKB-SubCell"/>
</dbReference>
<evidence type="ECO:0000313" key="9">
    <source>
        <dbReference type="Proteomes" id="UP000028602"/>
    </source>
</evidence>
<accession>A0A085JJF4</accession>
<evidence type="ECO:0000256" key="7">
    <source>
        <dbReference type="HAMAP-Rule" id="MF_01844"/>
    </source>
</evidence>
<dbReference type="AlphaFoldDB" id="A0A085JJF4"/>